<dbReference type="AlphaFoldDB" id="A0A1J6I5Q2"/>
<protein>
    <submittedName>
        <fullName evidence="1">Uncharacterized protein</fullName>
    </submittedName>
</protein>
<proteinExistence type="predicted"/>
<organism evidence="1 2">
    <name type="scientific">Brucella cytisi</name>
    <dbReference type="NCBI Taxonomy" id="407152"/>
    <lineage>
        <taxon>Bacteria</taxon>
        <taxon>Pseudomonadati</taxon>
        <taxon>Pseudomonadota</taxon>
        <taxon>Alphaproteobacteria</taxon>
        <taxon>Hyphomicrobiales</taxon>
        <taxon>Brucellaceae</taxon>
        <taxon>Brucella/Ochrobactrum group</taxon>
        <taxon>Brucella</taxon>
    </lineage>
</organism>
<evidence type="ECO:0000313" key="1">
    <source>
        <dbReference type="EMBL" id="OIS94234.1"/>
    </source>
</evidence>
<keyword evidence="2" id="KW-1185">Reference proteome</keyword>
<accession>A0A1J6I5Q2</accession>
<dbReference type="Proteomes" id="UP000182985">
    <property type="component" value="Unassembled WGS sequence"/>
</dbReference>
<evidence type="ECO:0000313" key="2">
    <source>
        <dbReference type="Proteomes" id="UP000182985"/>
    </source>
</evidence>
<reference evidence="1 2" key="1">
    <citation type="submission" date="2016-10" db="EMBL/GenBank/DDBJ databases">
        <title>The Draft Genome Sequence of the Potato Rhizosphere Bacteria Ochrobactrum sp. IPA7.2.</title>
        <authorList>
            <person name="Gogoleva N.E."/>
            <person name="Khlopko Y.A."/>
            <person name="Burygin G.L."/>
            <person name="Plotnikov A.O."/>
        </authorList>
    </citation>
    <scope>NUCLEOTIDE SEQUENCE [LARGE SCALE GENOMIC DNA]</scope>
    <source>
        <strain evidence="1 2">IPA7.2</strain>
    </source>
</reference>
<name>A0A1J6I5Q2_9HYPH</name>
<comment type="caution">
    <text evidence="1">The sequence shown here is derived from an EMBL/GenBank/DDBJ whole genome shotgun (WGS) entry which is preliminary data.</text>
</comment>
<gene>
    <name evidence="1" type="ORF">BLA27_06880</name>
</gene>
<sequence length="61" mass="6919">MMQLIGVLVVRHWKRRSDDYSSGDPLLDMDAKTSYVLYTAGCMSENLKKVSSVQLLQGNIR</sequence>
<dbReference type="EMBL" id="MOEC01000005">
    <property type="protein sequence ID" value="OIS94234.1"/>
    <property type="molecule type" value="Genomic_DNA"/>
</dbReference>